<evidence type="ECO:0000256" key="1">
    <source>
        <dbReference type="ARBA" id="ARBA00023186"/>
    </source>
</evidence>
<dbReference type="Pfam" id="PF02179">
    <property type="entry name" value="BAG"/>
    <property type="match status" value="1"/>
</dbReference>
<dbReference type="Ensembl" id="ENSCPRT00005002333.1">
    <property type="protein sequence ID" value="ENSCPRP00005001992.1"/>
    <property type="gene ID" value="ENSCPRG00005001476.1"/>
</dbReference>
<dbReference type="GO" id="GO:0000774">
    <property type="term" value="F:adenyl-nucleotide exchange factor activity"/>
    <property type="evidence" value="ECO:0007669"/>
    <property type="project" value="TreeGrafter"/>
</dbReference>
<evidence type="ECO:0000313" key="4">
    <source>
        <dbReference type="Ensembl" id="ENSCPRP00005001992.1"/>
    </source>
</evidence>
<dbReference type="GeneTree" id="ENSGT00940000158936"/>
<evidence type="ECO:0000256" key="2">
    <source>
        <dbReference type="SAM" id="MobiDB-lite"/>
    </source>
</evidence>
<name>A0A7M4DZ63_CROPO</name>
<reference evidence="4" key="1">
    <citation type="submission" date="2025-08" db="UniProtKB">
        <authorList>
            <consortium name="Ensembl"/>
        </authorList>
    </citation>
    <scope>IDENTIFICATION</scope>
</reference>
<dbReference type="Gene3D" id="1.20.58.120">
    <property type="entry name" value="BAG domain"/>
    <property type="match status" value="1"/>
</dbReference>
<proteinExistence type="predicted"/>
<dbReference type="InterPro" id="IPR039773">
    <property type="entry name" value="BAG_chaperone_regulator"/>
</dbReference>
<dbReference type="GO" id="GO:0051087">
    <property type="term" value="F:protein-folding chaperone binding"/>
    <property type="evidence" value="ECO:0007669"/>
    <property type="project" value="InterPro"/>
</dbReference>
<dbReference type="GO" id="GO:0071356">
    <property type="term" value="P:cellular response to tumor necrosis factor"/>
    <property type="evidence" value="ECO:0007669"/>
    <property type="project" value="Ensembl"/>
</dbReference>
<dbReference type="PROSITE" id="PS51035">
    <property type="entry name" value="BAG"/>
    <property type="match status" value="1"/>
</dbReference>
<dbReference type="GO" id="GO:0045785">
    <property type="term" value="P:positive regulation of cell adhesion"/>
    <property type="evidence" value="ECO:0007669"/>
    <property type="project" value="Ensembl"/>
</dbReference>
<dbReference type="PANTHER" id="PTHR12329">
    <property type="entry name" value="BCL2-ASSOCIATED ATHANOGENE"/>
    <property type="match status" value="1"/>
</dbReference>
<gene>
    <name evidence="4" type="primary">BAG4</name>
</gene>
<reference evidence="4" key="2">
    <citation type="submission" date="2025-09" db="UniProtKB">
        <authorList>
            <consortium name="Ensembl"/>
        </authorList>
    </citation>
    <scope>IDENTIFICATION</scope>
</reference>
<dbReference type="OMA" id="WNSARPR"/>
<feature type="region of interest" description="Disordered" evidence="2">
    <location>
        <begin position="27"/>
        <end position="147"/>
    </location>
</feature>
<dbReference type="InterPro" id="IPR036533">
    <property type="entry name" value="BAG_dom_sf"/>
</dbReference>
<accession>A0A7M4DZ63</accession>
<dbReference type="GO" id="GO:0097178">
    <property type="term" value="P:ruffle assembly"/>
    <property type="evidence" value="ECO:0007669"/>
    <property type="project" value="Ensembl"/>
</dbReference>
<keyword evidence="1" id="KW-0143">Chaperone</keyword>
<dbReference type="AlphaFoldDB" id="A0A7M4DZ63"/>
<dbReference type="GO" id="GO:0005634">
    <property type="term" value="C:nucleus"/>
    <property type="evidence" value="ECO:0007669"/>
    <property type="project" value="Ensembl"/>
</dbReference>
<dbReference type="GO" id="GO:0051496">
    <property type="term" value="P:positive regulation of stress fiber assembly"/>
    <property type="evidence" value="ECO:0007669"/>
    <property type="project" value="Ensembl"/>
</dbReference>
<feature type="compositionally biased region" description="Pro residues" evidence="2">
    <location>
        <begin position="34"/>
        <end position="50"/>
    </location>
</feature>
<dbReference type="GO" id="GO:0010763">
    <property type="term" value="P:positive regulation of fibroblast migration"/>
    <property type="evidence" value="ECO:0007669"/>
    <property type="project" value="Ensembl"/>
</dbReference>
<dbReference type="Proteomes" id="UP000594220">
    <property type="component" value="Unplaced"/>
</dbReference>
<protein>
    <submittedName>
        <fullName evidence="4">BAG cochaperone 4</fullName>
    </submittedName>
</protein>
<dbReference type="GO" id="GO:0072659">
    <property type="term" value="P:protein localization to plasma membrane"/>
    <property type="evidence" value="ECO:0007669"/>
    <property type="project" value="Ensembl"/>
</dbReference>
<keyword evidence="5" id="KW-1185">Reference proteome</keyword>
<dbReference type="InterPro" id="IPR003103">
    <property type="entry name" value="BAG_domain"/>
</dbReference>
<dbReference type="GO" id="GO:0005829">
    <property type="term" value="C:cytosol"/>
    <property type="evidence" value="ECO:0007669"/>
    <property type="project" value="Ensembl"/>
</dbReference>
<dbReference type="GO" id="GO:0030838">
    <property type="term" value="P:positive regulation of actin filament polymerization"/>
    <property type="evidence" value="ECO:0007669"/>
    <property type="project" value="Ensembl"/>
</dbReference>
<organism evidence="4 5">
    <name type="scientific">Crocodylus porosus</name>
    <name type="common">Saltwater crocodile</name>
    <name type="synonym">Estuarine crocodile</name>
    <dbReference type="NCBI Taxonomy" id="8502"/>
    <lineage>
        <taxon>Eukaryota</taxon>
        <taxon>Metazoa</taxon>
        <taxon>Chordata</taxon>
        <taxon>Craniata</taxon>
        <taxon>Vertebrata</taxon>
        <taxon>Euteleostomi</taxon>
        <taxon>Archelosauria</taxon>
        <taxon>Archosauria</taxon>
        <taxon>Crocodylia</taxon>
        <taxon>Longirostres</taxon>
        <taxon>Crocodylidae</taxon>
        <taxon>Crocodylus</taxon>
    </lineage>
</organism>
<dbReference type="GO" id="GO:1903215">
    <property type="term" value="P:negative regulation of protein targeting to mitochondrion"/>
    <property type="evidence" value="ECO:0007669"/>
    <property type="project" value="Ensembl"/>
</dbReference>
<sequence>ARAPRRTSCKPSSPLTVDILDETGSARHVVHPALLPPHPPAQQAPPPPPHRAALRTAGPTSPREQPPYPGYTSGYWNSTAQSRAPYPSPFPAGAELQGQGLDSPYTNGGYGTHYPSAPAHYPSLAQSNTYYSSGPPQPPYPAESPGMYRSPSPASHWNYPAADCTAESSSLRRHVPGYSPPQTPGMAVPHYSYGDASPGIPPQGPPSQPRPQEELWAPSGVYGMQPRYGWSAASTTHGNPYVSESHPSWPGNGVPAPHPPVQETKVKVYGLKAMEPTSVGPRSVTQVTMQAFPSQSQGMPLLQCLQFPPDAGFKASDQPSSNCLSVQPGIQRIMRVMEEVEQLEQEVDEFVGRKTDKAFRLLEEMLTKELLELDSIETGGRDSVRQARKEAVHRIQAILEKLERKGL</sequence>
<dbReference type="SMART" id="SM00264">
    <property type="entry name" value="BAG"/>
    <property type="match status" value="1"/>
</dbReference>
<dbReference type="GO" id="GO:0031625">
    <property type="term" value="F:ubiquitin protein ligase binding"/>
    <property type="evidence" value="ECO:0007669"/>
    <property type="project" value="Ensembl"/>
</dbReference>
<dbReference type="PANTHER" id="PTHR12329:SF10">
    <property type="entry name" value="BAG FAMILY MOLECULAR CHAPERONE REGULATOR 4"/>
    <property type="match status" value="1"/>
</dbReference>
<feature type="domain" description="BAG" evidence="3">
    <location>
        <begin position="329"/>
        <end position="406"/>
    </location>
</feature>
<dbReference type="GO" id="GO:0005886">
    <property type="term" value="C:plasma membrane"/>
    <property type="evidence" value="ECO:0007669"/>
    <property type="project" value="Ensembl"/>
</dbReference>
<dbReference type="GO" id="GO:0071364">
    <property type="term" value="P:cellular response to epidermal growth factor stimulus"/>
    <property type="evidence" value="ECO:0007669"/>
    <property type="project" value="Ensembl"/>
</dbReference>
<dbReference type="SUPFAM" id="SSF63491">
    <property type="entry name" value="BAG domain"/>
    <property type="match status" value="1"/>
</dbReference>
<evidence type="ECO:0000259" key="3">
    <source>
        <dbReference type="PROSITE" id="PS51035"/>
    </source>
</evidence>
<dbReference type="GO" id="GO:0051897">
    <property type="term" value="P:positive regulation of phosphatidylinositol 3-kinase/protein kinase B signal transduction"/>
    <property type="evidence" value="ECO:0007669"/>
    <property type="project" value="Ensembl"/>
</dbReference>
<dbReference type="GO" id="GO:0050821">
    <property type="term" value="P:protein stabilization"/>
    <property type="evidence" value="ECO:0007669"/>
    <property type="project" value="TreeGrafter"/>
</dbReference>
<evidence type="ECO:0000313" key="5">
    <source>
        <dbReference type="Proteomes" id="UP000594220"/>
    </source>
</evidence>